<evidence type="ECO:0000313" key="1">
    <source>
        <dbReference type="EMBL" id="CAI8023091.1"/>
    </source>
</evidence>
<dbReference type="Proteomes" id="UP001174909">
    <property type="component" value="Unassembled WGS sequence"/>
</dbReference>
<dbReference type="AlphaFoldDB" id="A0AA35S714"/>
<protein>
    <submittedName>
        <fullName evidence="1">Uncharacterized protein</fullName>
    </submittedName>
</protein>
<name>A0AA35S714_GEOBA</name>
<gene>
    <name evidence="1" type="ORF">GBAR_LOCUS13522</name>
</gene>
<dbReference type="EMBL" id="CASHTH010001992">
    <property type="protein sequence ID" value="CAI8023091.1"/>
    <property type="molecule type" value="Genomic_DNA"/>
</dbReference>
<organism evidence="1 2">
    <name type="scientific">Geodia barretti</name>
    <name type="common">Barrett's horny sponge</name>
    <dbReference type="NCBI Taxonomy" id="519541"/>
    <lineage>
        <taxon>Eukaryota</taxon>
        <taxon>Metazoa</taxon>
        <taxon>Porifera</taxon>
        <taxon>Demospongiae</taxon>
        <taxon>Heteroscleromorpha</taxon>
        <taxon>Tetractinellida</taxon>
        <taxon>Astrophorina</taxon>
        <taxon>Geodiidae</taxon>
        <taxon>Geodia</taxon>
    </lineage>
</organism>
<comment type="caution">
    <text evidence="1">The sequence shown here is derived from an EMBL/GenBank/DDBJ whole genome shotgun (WGS) entry which is preliminary data.</text>
</comment>
<accession>A0AA35S714</accession>
<evidence type="ECO:0000313" key="2">
    <source>
        <dbReference type="Proteomes" id="UP001174909"/>
    </source>
</evidence>
<keyword evidence="2" id="KW-1185">Reference proteome</keyword>
<sequence>MYVFLTRALLCCCLSDWFPTPAIITIALYTLRLLRSGYRSMEVPPLSILPRLLCSFRDQPAYTAERWSIFMH</sequence>
<proteinExistence type="predicted"/>
<reference evidence="1" key="1">
    <citation type="submission" date="2023-03" db="EMBL/GenBank/DDBJ databases">
        <authorList>
            <person name="Steffen K."/>
            <person name="Cardenas P."/>
        </authorList>
    </citation>
    <scope>NUCLEOTIDE SEQUENCE</scope>
</reference>